<feature type="domain" description="IF140/IFT172/WDR19 TPR" evidence="6">
    <location>
        <begin position="1"/>
        <end position="59"/>
    </location>
</feature>
<sequence length="69" mass="8181">MLLMRPRELLTYLNSSEESEIKNWHAQYTESTGDMETALHLYEQAKDTLSMTRLLCYFGRDVCELKYVN</sequence>
<evidence type="ECO:0000256" key="5">
    <source>
        <dbReference type="ARBA" id="ARBA00023273"/>
    </source>
</evidence>
<keyword evidence="8" id="KW-1185">Reference proteome</keyword>
<accession>A0AAW2H0H4</accession>
<keyword evidence="2" id="KW-0853">WD repeat</keyword>
<comment type="caution">
    <text evidence="7">The sequence shown here is derived from an EMBL/GenBank/DDBJ whole genome shotgun (WGS) entry which is preliminary data.</text>
</comment>
<organism evidence="7 8">
    <name type="scientific">Cardiocondyla obscurior</name>
    <dbReference type="NCBI Taxonomy" id="286306"/>
    <lineage>
        <taxon>Eukaryota</taxon>
        <taxon>Metazoa</taxon>
        <taxon>Ecdysozoa</taxon>
        <taxon>Arthropoda</taxon>
        <taxon>Hexapoda</taxon>
        <taxon>Insecta</taxon>
        <taxon>Pterygota</taxon>
        <taxon>Neoptera</taxon>
        <taxon>Endopterygota</taxon>
        <taxon>Hymenoptera</taxon>
        <taxon>Apocrita</taxon>
        <taxon>Aculeata</taxon>
        <taxon>Formicoidea</taxon>
        <taxon>Formicidae</taxon>
        <taxon>Myrmicinae</taxon>
        <taxon>Cardiocondyla</taxon>
    </lineage>
</organism>
<gene>
    <name evidence="7" type="ORF">PUN28_000516</name>
</gene>
<evidence type="ECO:0000256" key="2">
    <source>
        <dbReference type="ARBA" id="ARBA00022574"/>
    </source>
</evidence>
<protein>
    <recommendedName>
        <fullName evidence="6">IF140/IFT172/WDR19 TPR domain-containing protein</fullName>
    </recommendedName>
</protein>
<name>A0AAW2H0H4_9HYME</name>
<evidence type="ECO:0000313" key="8">
    <source>
        <dbReference type="Proteomes" id="UP001430953"/>
    </source>
</evidence>
<evidence type="ECO:0000256" key="1">
    <source>
        <dbReference type="ARBA" id="ARBA00004138"/>
    </source>
</evidence>
<evidence type="ECO:0000256" key="4">
    <source>
        <dbReference type="ARBA" id="ARBA00023069"/>
    </source>
</evidence>
<keyword evidence="4" id="KW-0969">Cilium</keyword>
<dbReference type="GO" id="GO:0005929">
    <property type="term" value="C:cilium"/>
    <property type="evidence" value="ECO:0007669"/>
    <property type="project" value="UniProtKB-SubCell"/>
</dbReference>
<proteinExistence type="predicted"/>
<evidence type="ECO:0000259" key="6">
    <source>
        <dbReference type="Pfam" id="PF24762"/>
    </source>
</evidence>
<comment type="subcellular location">
    <subcellularLocation>
        <location evidence="1">Cell projection</location>
        <location evidence="1">Cilium</location>
    </subcellularLocation>
</comment>
<dbReference type="AlphaFoldDB" id="A0AAW2H0H4"/>
<dbReference type="Pfam" id="PF24762">
    <property type="entry name" value="TPR_IF140-IFT172"/>
    <property type="match status" value="1"/>
</dbReference>
<evidence type="ECO:0000256" key="3">
    <source>
        <dbReference type="ARBA" id="ARBA00022737"/>
    </source>
</evidence>
<dbReference type="InterPro" id="IPR056168">
    <property type="entry name" value="TPR_IF140/IFT172/WDR19"/>
</dbReference>
<evidence type="ECO:0000313" key="7">
    <source>
        <dbReference type="EMBL" id="KAL0132856.1"/>
    </source>
</evidence>
<dbReference type="Proteomes" id="UP001430953">
    <property type="component" value="Unassembled WGS sequence"/>
</dbReference>
<dbReference type="EMBL" id="JADYXP020000001">
    <property type="protein sequence ID" value="KAL0132856.1"/>
    <property type="molecule type" value="Genomic_DNA"/>
</dbReference>
<keyword evidence="5" id="KW-0966">Cell projection</keyword>
<keyword evidence="3" id="KW-0677">Repeat</keyword>
<reference evidence="7 8" key="1">
    <citation type="submission" date="2023-03" db="EMBL/GenBank/DDBJ databases">
        <title>High recombination rates correlate with genetic variation in Cardiocondyla obscurior ants.</title>
        <authorList>
            <person name="Errbii M."/>
        </authorList>
    </citation>
    <scope>NUCLEOTIDE SEQUENCE [LARGE SCALE GENOMIC DNA]</scope>
    <source>
        <strain evidence="7">Alpha-2009</strain>
        <tissue evidence="7">Whole body</tissue>
    </source>
</reference>